<dbReference type="KEGG" id="psac:PSM36_1691"/>
<name>A0A1R3T023_9BACT</name>
<feature type="transmembrane region" description="Helical" evidence="1">
    <location>
        <begin position="16"/>
        <end position="38"/>
    </location>
</feature>
<dbReference type="Proteomes" id="UP000187464">
    <property type="component" value="Chromosome I"/>
</dbReference>
<dbReference type="STRING" id="1642647.PSM36_1691"/>
<organism evidence="2 3">
    <name type="scientific">Proteiniphilum saccharofermentans</name>
    <dbReference type="NCBI Taxonomy" id="1642647"/>
    <lineage>
        <taxon>Bacteria</taxon>
        <taxon>Pseudomonadati</taxon>
        <taxon>Bacteroidota</taxon>
        <taxon>Bacteroidia</taxon>
        <taxon>Bacteroidales</taxon>
        <taxon>Dysgonomonadaceae</taxon>
        <taxon>Proteiniphilum</taxon>
    </lineage>
</organism>
<gene>
    <name evidence="2" type="ORF">PSM36_1691</name>
</gene>
<evidence type="ECO:0000313" key="3">
    <source>
        <dbReference type="Proteomes" id="UP000187464"/>
    </source>
</evidence>
<reference evidence="2 3" key="1">
    <citation type="submission" date="2016-08" db="EMBL/GenBank/DDBJ databases">
        <authorList>
            <person name="Seilhamer J.J."/>
        </authorList>
    </citation>
    <scope>NUCLEOTIDE SEQUENCE [LARGE SCALE GENOMIC DNA]</scope>
    <source>
        <strain evidence="2">M3/6</strain>
    </source>
</reference>
<dbReference type="AlphaFoldDB" id="A0A1R3T023"/>
<evidence type="ECO:0000313" key="2">
    <source>
        <dbReference type="EMBL" id="SCD20510.1"/>
    </source>
</evidence>
<keyword evidence="1" id="KW-0812">Transmembrane</keyword>
<dbReference type="EMBL" id="LT605205">
    <property type="protein sequence ID" value="SCD20510.1"/>
    <property type="molecule type" value="Genomic_DNA"/>
</dbReference>
<accession>A0A1R3T023</accession>
<evidence type="ECO:0000256" key="1">
    <source>
        <dbReference type="SAM" id="Phobius"/>
    </source>
</evidence>
<keyword evidence="1" id="KW-1133">Transmembrane helix</keyword>
<keyword evidence="1" id="KW-0472">Membrane</keyword>
<sequence>MFKINATAVYIKKCRYFVMLCKLFFIEMIYSLLIFAALN</sequence>
<proteinExistence type="predicted"/>
<protein>
    <submittedName>
        <fullName evidence="2">Putative membrane protein</fullName>
    </submittedName>
</protein>
<keyword evidence="3" id="KW-1185">Reference proteome</keyword>